<proteinExistence type="predicted"/>
<dbReference type="Proteomes" id="UP001303889">
    <property type="component" value="Unassembled WGS sequence"/>
</dbReference>
<sequence>MLPSLLLLTLITAATTTRSSSSSTNTLPLIPLLFPSPTRFLHTHTLHGSIITLAPSLSQTELLLSCQVASPTSFGRPPPAPCDLLDGARVTINPEGMTLRLLREAQVISGSVDLDAPGGLGGVVETLMNVTATATCHLITSSSASCTGRWTTRAKTRTIYPASGTVTTERVVTTGVQGADAIGGISTEFGEVGSYQLMVTVTGGLEILPSSTVASTTTTGTTSSSTGVGVRATGVAAVGLAAVGGFLVL</sequence>
<feature type="chain" id="PRO_5042986695" evidence="1">
    <location>
        <begin position="17"/>
        <end position="249"/>
    </location>
</feature>
<evidence type="ECO:0000313" key="3">
    <source>
        <dbReference type="Proteomes" id="UP001303889"/>
    </source>
</evidence>
<name>A0AAN6RRE0_9PEZI</name>
<comment type="caution">
    <text evidence="2">The sequence shown here is derived from an EMBL/GenBank/DDBJ whole genome shotgun (WGS) entry which is preliminary data.</text>
</comment>
<reference evidence="2" key="2">
    <citation type="submission" date="2023-05" db="EMBL/GenBank/DDBJ databases">
        <authorList>
            <consortium name="Lawrence Berkeley National Laboratory"/>
            <person name="Steindorff A."/>
            <person name="Hensen N."/>
            <person name="Bonometti L."/>
            <person name="Westerberg I."/>
            <person name="Brannstrom I.O."/>
            <person name="Guillou S."/>
            <person name="Cros-Aarteil S."/>
            <person name="Calhoun S."/>
            <person name="Haridas S."/>
            <person name="Kuo A."/>
            <person name="Mondo S."/>
            <person name="Pangilinan J."/>
            <person name="Riley R."/>
            <person name="Labutti K."/>
            <person name="Andreopoulos B."/>
            <person name="Lipzen A."/>
            <person name="Chen C."/>
            <person name="Yanf M."/>
            <person name="Daum C."/>
            <person name="Ng V."/>
            <person name="Clum A."/>
            <person name="Ohm R."/>
            <person name="Martin F."/>
            <person name="Silar P."/>
            <person name="Natvig D."/>
            <person name="Lalanne C."/>
            <person name="Gautier V."/>
            <person name="Ament-Velasquez S.L."/>
            <person name="Kruys A."/>
            <person name="Hutchinson M.I."/>
            <person name="Powell A.J."/>
            <person name="Barry K."/>
            <person name="Miller A.N."/>
            <person name="Grigoriev I.V."/>
            <person name="Debuchy R."/>
            <person name="Gladieux P."/>
            <person name="Thoren M.H."/>
            <person name="Johannesson H."/>
        </authorList>
    </citation>
    <scope>NUCLEOTIDE SEQUENCE</scope>
    <source>
        <strain evidence="2">CBS 103.79</strain>
    </source>
</reference>
<gene>
    <name evidence="2" type="ORF">C8A05DRAFT_17627</name>
</gene>
<keyword evidence="1" id="KW-0732">Signal</keyword>
<accession>A0AAN6RRE0</accession>
<dbReference type="EMBL" id="MU855714">
    <property type="protein sequence ID" value="KAK3900019.1"/>
    <property type="molecule type" value="Genomic_DNA"/>
</dbReference>
<dbReference type="AlphaFoldDB" id="A0AAN6RRE0"/>
<organism evidence="2 3">
    <name type="scientific">Staphylotrichum tortipilum</name>
    <dbReference type="NCBI Taxonomy" id="2831512"/>
    <lineage>
        <taxon>Eukaryota</taxon>
        <taxon>Fungi</taxon>
        <taxon>Dikarya</taxon>
        <taxon>Ascomycota</taxon>
        <taxon>Pezizomycotina</taxon>
        <taxon>Sordariomycetes</taxon>
        <taxon>Sordariomycetidae</taxon>
        <taxon>Sordariales</taxon>
        <taxon>Chaetomiaceae</taxon>
        <taxon>Staphylotrichum</taxon>
    </lineage>
</organism>
<reference evidence="2" key="1">
    <citation type="journal article" date="2023" name="Mol. Phylogenet. Evol.">
        <title>Genome-scale phylogeny and comparative genomics of the fungal order Sordariales.</title>
        <authorList>
            <person name="Hensen N."/>
            <person name="Bonometti L."/>
            <person name="Westerberg I."/>
            <person name="Brannstrom I.O."/>
            <person name="Guillou S."/>
            <person name="Cros-Aarteil S."/>
            <person name="Calhoun S."/>
            <person name="Haridas S."/>
            <person name="Kuo A."/>
            <person name="Mondo S."/>
            <person name="Pangilinan J."/>
            <person name="Riley R."/>
            <person name="LaButti K."/>
            <person name="Andreopoulos B."/>
            <person name="Lipzen A."/>
            <person name="Chen C."/>
            <person name="Yan M."/>
            <person name="Daum C."/>
            <person name="Ng V."/>
            <person name="Clum A."/>
            <person name="Steindorff A."/>
            <person name="Ohm R.A."/>
            <person name="Martin F."/>
            <person name="Silar P."/>
            <person name="Natvig D.O."/>
            <person name="Lalanne C."/>
            <person name="Gautier V."/>
            <person name="Ament-Velasquez S.L."/>
            <person name="Kruys A."/>
            <person name="Hutchinson M.I."/>
            <person name="Powell A.J."/>
            <person name="Barry K."/>
            <person name="Miller A.N."/>
            <person name="Grigoriev I.V."/>
            <person name="Debuchy R."/>
            <person name="Gladieux P."/>
            <person name="Hiltunen Thoren M."/>
            <person name="Johannesson H."/>
        </authorList>
    </citation>
    <scope>NUCLEOTIDE SEQUENCE</scope>
    <source>
        <strain evidence="2">CBS 103.79</strain>
    </source>
</reference>
<feature type="signal peptide" evidence="1">
    <location>
        <begin position="1"/>
        <end position="16"/>
    </location>
</feature>
<evidence type="ECO:0000256" key="1">
    <source>
        <dbReference type="SAM" id="SignalP"/>
    </source>
</evidence>
<evidence type="ECO:0000313" key="2">
    <source>
        <dbReference type="EMBL" id="KAK3900019.1"/>
    </source>
</evidence>
<keyword evidence="3" id="KW-1185">Reference proteome</keyword>
<protein>
    <submittedName>
        <fullName evidence="2">Uncharacterized protein</fullName>
    </submittedName>
</protein>